<feature type="compositionally biased region" description="Basic and acidic residues" evidence="6">
    <location>
        <begin position="397"/>
        <end position="406"/>
    </location>
</feature>
<evidence type="ECO:0000256" key="2">
    <source>
        <dbReference type="ARBA" id="ARBA00022737"/>
    </source>
</evidence>
<proteinExistence type="predicted"/>
<feature type="compositionally biased region" description="Low complexity" evidence="6">
    <location>
        <begin position="31"/>
        <end position="40"/>
    </location>
</feature>
<feature type="compositionally biased region" description="Low complexity" evidence="6">
    <location>
        <begin position="635"/>
        <end position="662"/>
    </location>
</feature>
<comment type="caution">
    <text evidence="8">The sequence shown here is derived from an EMBL/GenBank/DDBJ whole genome shotgun (WGS) entry which is preliminary data.</text>
</comment>
<feature type="region of interest" description="Disordered" evidence="6">
    <location>
        <begin position="1"/>
        <end position="94"/>
    </location>
</feature>
<evidence type="ECO:0000256" key="1">
    <source>
        <dbReference type="ARBA" id="ARBA00022723"/>
    </source>
</evidence>
<keyword evidence="3 5" id="KW-0863">Zinc-finger</keyword>
<keyword evidence="2" id="KW-0677">Repeat</keyword>
<dbReference type="InterPro" id="IPR045072">
    <property type="entry name" value="MKRN-like"/>
</dbReference>
<name>A0ABR1YFX0_9PEZI</name>
<accession>A0ABR1YFX0</accession>
<feature type="domain" description="C3H1-type" evidence="7">
    <location>
        <begin position="100"/>
        <end position="127"/>
    </location>
</feature>
<evidence type="ECO:0000256" key="6">
    <source>
        <dbReference type="SAM" id="MobiDB-lite"/>
    </source>
</evidence>
<feature type="compositionally biased region" description="Acidic residues" evidence="6">
    <location>
        <begin position="600"/>
        <end position="615"/>
    </location>
</feature>
<evidence type="ECO:0000259" key="7">
    <source>
        <dbReference type="PROSITE" id="PS50103"/>
    </source>
</evidence>
<feature type="compositionally biased region" description="Low complexity" evidence="6">
    <location>
        <begin position="690"/>
        <end position="711"/>
    </location>
</feature>
<evidence type="ECO:0000256" key="3">
    <source>
        <dbReference type="ARBA" id="ARBA00022771"/>
    </source>
</evidence>
<dbReference type="SUPFAM" id="SSF90229">
    <property type="entry name" value="CCCH zinc finger"/>
    <property type="match status" value="1"/>
</dbReference>
<keyword evidence="1 5" id="KW-0479">Metal-binding</keyword>
<dbReference type="SMART" id="SM00356">
    <property type="entry name" value="ZnF_C3H1"/>
    <property type="match status" value="2"/>
</dbReference>
<dbReference type="Gene3D" id="4.10.1000.10">
    <property type="entry name" value="Zinc finger, CCCH-type"/>
    <property type="match status" value="1"/>
</dbReference>
<feature type="domain" description="C3H1-type" evidence="7">
    <location>
        <begin position="129"/>
        <end position="156"/>
    </location>
</feature>
<organism evidence="8 9">
    <name type="scientific">Phyllosticta capitalensis</name>
    <dbReference type="NCBI Taxonomy" id="121624"/>
    <lineage>
        <taxon>Eukaryota</taxon>
        <taxon>Fungi</taxon>
        <taxon>Dikarya</taxon>
        <taxon>Ascomycota</taxon>
        <taxon>Pezizomycotina</taxon>
        <taxon>Dothideomycetes</taxon>
        <taxon>Dothideomycetes incertae sedis</taxon>
        <taxon>Botryosphaeriales</taxon>
        <taxon>Phyllostictaceae</taxon>
        <taxon>Phyllosticta</taxon>
    </lineage>
</organism>
<dbReference type="PROSITE" id="PS50103">
    <property type="entry name" value="ZF_C3H1"/>
    <property type="match status" value="2"/>
</dbReference>
<gene>
    <name evidence="8" type="ORF">HDK90DRAFT_513758</name>
</gene>
<evidence type="ECO:0000313" key="8">
    <source>
        <dbReference type="EMBL" id="KAK8227204.1"/>
    </source>
</evidence>
<evidence type="ECO:0000256" key="4">
    <source>
        <dbReference type="ARBA" id="ARBA00022833"/>
    </source>
</evidence>
<feature type="compositionally biased region" description="Polar residues" evidence="6">
    <location>
        <begin position="507"/>
        <end position="530"/>
    </location>
</feature>
<feature type="zinc finger region" description="C3H1-type" evidence="5">
    <location>
        <begin position="129"/>
        <end position="156"/>
    </location>
</feature>
<dbReference type="PANTHER" id="PTHR11224:SF10">
    <property type="entry name" value="IP09428P-RELATED"/>
    <property type="match status" value="1"/>
</dbReference>
<dbReference type="InterPro" id="IPR041367">
    <property type="entry name" value="Znf-CCCH_4"/>
</dbReference>
<keyword evidence="4 5" id="KW-0862">Zinc</keyword>
<feature type="region of interest" description="Disordered" evidence="6">
    <location>
        <begin position="320"/>
        <end position="358"/>
    </location>
</feature>
<dbReference type="InterPro" id="IPR036855">
    <property type="entry name" value="Znf_CCCH_sf"/>
</dbReference>
<dbReference type="InterPro" id="IPR000571">
    <property type="entry name" value="Znf_CCCH"/>
</dbReference>
<dbReference type="Pfam" id="PF00642">
    <property type="entry name" value="zf-CCCH"/>
    <property type="match status" value="1"/>
</dbReference>
<feature type="compositionally biased region" description="Low complexity" evidence="6">
    <location>
        <begin position="447"/>
        <end position="458"/>
    </location>
</feature>
<evidence type="ECO:0000313" key="9">
    <source>
        <dbReference type="Proteomes" id="UP001492380"/>
    </source>
</evidence>
<feature type="region of interest" description="Disordered" evidence="6">
    <location>
        <begin position="397"/>
        <end position="718"/>
    </location>
</feature>
<reference evidence="8 9" key="1">
    <citation type="submission" date="2024-04" db="EMBL/GenBank/DDBJ databases">
        <title>Phyllosticta paracitricarpa is synonymous to the EU quarantine fungus P. citricarpa based on phylogenomic analyses.</title>
        <authorList>
            <consortium name="Lawrence Berkeley National Laboratory"/>
            <person name="Van Ingen-Buijs V.A."/>
            <person name="Van Westerhoven A.C."/>
            <person name="Haridas S."/>
            <person name="Skiadas P."/>
            <person name="Martin F."/>
            <person name="Groenewald J.Z."/>
            <person name="Crous P.W."/>
            <person name="Seidl M.F."/>
        </authorList>
    </citation>
    <scope>NUCLEOTIDE SEQUENCE [LARGE SCALE GENOMIC DNA]</scope>
    <source>
        <strain evidence="8 9">CBS 123374</strain>
    </source>
</reference>
<dbReference type="Proteomes" id="UP001492380">
    <property type="component" value="Unassembled WGS sequence"/>
</dbReference>
<protein>
    <recommendedName>
        <fullName evidence="7">C3H1-type domain-containing protein</fullName>
    </recommendedName>
</protein>
<sequence>MSSFGPQFPPQHAANGSRVPPARHSREYSGHAHNGANGNGQATAVPIHNRIGSGPGHMRAMSGFEGARSPPNSKSETRRQKKAASARNQSSMADTTALKGTAHVPCKFFRQGVCQAGKACPFLHSTEPATETAPCKYFQKGNCKFGAKCALAHILPDGRRVNGPGLGMGRHPYARPHYPPEPSLLTQQAMAGPGPQSPYPYMPSDDPYVPAQPKQMHDMIPTIDQTFSSNPGSNFGSPPNDARLPTSPVQKGLSVLDAPLPASFDSQGISHMARYGPIAASVPSRFGLESSSPPSSYTNKPAESAALRNLHNSAFGEEARARNGFGSSPPAAEEPFGGRRIMHSERYSRPKMLSSSLGTRTLAGPDDWDENFAFEEDLVPNSLHELLTPQEKMRRFSRAGDDEHSFNHRQSLSGLGTPGDSKVGSPLASSPSRFGALFSRTHKTEDGSGSSPGASAFGHVGSPLRNSSLNPNAIASSPGLRPIGGDRRTTPSSSTIGDPSPFGLSSPPRQASMSMISQQLQRTRLSSLVSDSKPEGSPLPDSHTPSHPGMPRLGSASSVGSVASASASGAPSAMSMAMRPGLGIDHRAVSSTSIGRERIEEEQEQGLFDMEEEEERALSVAGSDGRKAKRYSGISNASGNNTSTAAAATSGGAGASGAAAGGVHQNGGSGSNSPWGSSAPFGGSLGGLGADVTTGSSSTATAGTAPAAANDDASKSTK</sequence>
<keyword evidence="9" id="KW-1185">Reference proteome</keyword>
<evidence type="ECO:0000256" key="5">
    <source>
        <dbReference type="PROSITE-ProRule" id="PRU00723"/>
    </source>
</evidence>
<feature type="compositionally biased region" description="Low complexity" evidence="6">
    <location>
        <begin position="554"/>
        <end position="578"/>
    </location>
</feature>
<feature type="compositionally biased region" description="Polar residues" evidence="6">
    <location>
        <begin position="464"/>
        <end position="475"/>
    </location>
</feature>
<dbReference type="EMBL" id="JBBWRZ010000010">
    <property type="protein sequence ID" value="KAK8227204.1"/>
    <property type="molecule type" value="Genomic_DNA"/>
</dbReference>
<dbReference type="PANTHER" id="PTHR11224">
    <property type="entry name" value="MAKORIN-RELATED"/>
    <property type="match status" value="1"/>
</dbReference>
<dbReference type="Pfam" id="PF18044">
    <property type="entry name" value="zf-CCCH_4"/>
    <property type="match status" value="1"/>
</dbReference>
<feature type="zinc finger region" description="C3H1-type" evidence="5">
    <location>
        <begin position="100"/>
        <end position="127"/>
    </location>
</feature>